<dbReference type="GO" id="GO:0003700">
    <property type="term" value="F:DNA-binding transcription factor activity"/>
    <property type="evidence" value="ECO:0007669"/>
    <property type="project" value="InterPro"/>
</dbReference>
<keyword evidence="1" id="KW-0805">Transcription regulation</keyword>
<dbReference type="Pfam" id="PF22381">
    <property type="entry name" value="Staph_reg_Sar_Rot"/>
    <property type="match status" value="1"/>
</dbReference>
<dbReference type="EMBL" id="FNDU01000001">
    <property type="protein sequence ID" value="SDH50011.1"/>
    <property type="molecule type" value="Genomic_DNA"/>
</dbReference>
<feature type="domain" description="HTH marR-type" evidence="4">
    <location>
        <begin position="6"/>
        <end position="143"/>
    </location>
</feature>
<dbReference type="PROSITE" id="PS50995">
    <property type="entry name" value="HTH_MARR_2"/>
    <property type="match status" value="1"/>
</dbReference>
<keyword evidence="2 5" id="KW-0238">DNA-binding</keyword>
<evidence type="ECO:0000259" key="4">
    <source>
        <dbReference type="PROSITE" id="PS50995"/>
    </source>
</evidence>
<evidence type="ECO:0000256" key="2">
    <source>
        <dbReference type="ARBA" id="ARBA00023125"/>
    </source>
</evidence>
<keyword evidence="6" id="KW-1185">Reference proteome</keyword>
<sequence>MNKSYFPILICLIRGLSKVMEADLNKSAKKLDLTITELNFLWTIFYEEEPTVSRIAELTILDSSTVTQVLSRLKKKQLVSIYKKGEDSRFSYVKLTNKGNKKRELSTTYNEYTLLKFFYKELDNPEERKKMEITLDYLRKINHYFHGEEFVNWVYSLPKKLEKELEKNDHF</sequence>
<keyword evidence="3" id="KW-0804">Transcription</keyword>
<dbReference type="GO" id="GO:0006950">
    <property type="term" value="P:response to stress"/>
    <property type="evidence" value="ECO:0007669"/>
    <property type="project" value="TreeGrafter"/>
</dbReference>
<gene>
    <name evidence="5" type="ORF">SAMN05216352_101477</name>
</gene>
<evidence type="ECO:0000256" key="3">
    <source>
        <dbReference type="ARBA" id="ARBA00023163"/>
    </source>
</evidence>
<dbReference type="GO" id="GO:0003677">
    <property type="term" value="F:DNA binding"/>
    <property type="evidence" value="ECO:0007669"/>
    <property type="project" value="UniProtKB-KW"/>
</dbReference>
<dbReference type="STRING" id="930129.SAMN05216352_101477"/>
<name>A0A1G8CWZ5_9BACI</name>
<proteinExistence type="predicted"/>
<accession>A0A1G8CWZ5</accession>
<evidence type="ECO:0000313" key="6">
    <source>
        <dbReference type="Proteomes" id="UP000199017"/>
    </source>
</evidence>
<dbReference type="InterPro" id="IPR039422">
    <property type="entry name" value="MarR/SlyA-like"/>
</dbReference>
<dbReference type="InterPro" id="IPR036390">
    <property type="entry name" value="WH_DNA-bd_sf"/>
</dbReference>
<organism evidence="5 6">
    <name type="scientific">Alteribacillus bidgolensis</name>
    <dbReference type="NCBI Taxonomy" id="930129"/>
    <lineage>
        <taxon>Bacteria</taxon>
        <taxon>Bacillati</taxon>
        <taxon>Bacillota</taxon>
        <taxon>Bacilli</taxon>
        <taxon>Bacillales</taxon>
        <taxon>Bacillaceae</taxon>
        <taxon>Alteribacillus</taxon>
    </lineage>
</organism>
<evidence type="ECO:0000313" key="5">
    <source>
        <dbReference type="EMBL" id="SDH50011.1"/>
    </source>
</evidence>
<dbReference type="InterPro" id="IPR055166">
    <property type="entry name" value="Transc_reg_Sar_Rot_HTH"/>
</dbReference>
<reference evidence="5 6" key="1">
    <citation type="submission" date="2016-10" db="EMBL/GenBank/DDBJ databases">
        <authorList>
            <person name="de Groot N.N."/>
        </authorList>
    </citation>
    <scope>NUCLEOTIDE SEQUENCE [LARGE SCALE GENOMIC DNA]</scope>
    <source>
        <strain evidence="6">P4B,CCM 7963,CECT 7998,DSM 25260,IBRC-M 10614,KCTC 13821</strain>
    </source>
</reference>
<dbReference type="SUPFAM" id="SSF46785">
    <property type="entry name" value="Winged helix' DNA-binding domain"/>
    <property type="match status" value="1"/>
</dbReference>
<dbReference type="AlphaFoldDB" id="A0A1G8CWZ5"/>
<dbReference type="PANTHER" id="PTHR33164">
    <property type="entry name" value="TRANSCRIPTIONAL REGULATOR, MARR FAMILY"/>
    <property type="match status" value="1"/>
</dbReference>
<protein>
    <submittedName>
        <fullName evidence="5">DNA-binding transcriptional regulator, MarR family</fullName>
    </submittedName>
</protein>
<dbReference type="InterPro" id="IPR000835">
    <property type="entry name" value="HTH_MarR-typ"/>
</dbReference>
<evidence type="ECO:0000256" key="1">
    <source>
        <dbReference type="ARBA" id="ARBA00023015"/>
    </source>
</evidence>
<dbReference type="Gene3D" id="1.10.10.10">
    <property type="entry name" value="Winged helix-like DNA-binding domain superfamily/Winged helix DNA-binding domain"/>
    <property type="match status" value="1"/>
</dbReference>
<dbReference type="RefSeq" id="WP_170031592.1">
    <property type="nucleotide sequence ID" value="NZ_FNDU01000001.1"/>
</dbReference>
<dbReference type="Proteomes" id="UP000199017">
    <property type="component" value="Unassembled WGS sequence"/>
</dbReference>
<dbReference type="PANTHER" id="PTHR33164:SF43">
    <property type="entry name" value="HTH-TYPE TRANSCRIPTIONAL REPRESSOR YETL"/>
    <property type="match status" value="1"/>
</dbReference>
<dbReference type="SMART" id="SM00347">
    <property type="entry name" value="HTH_MARR"/>
    <property type="match status" value="1"/>
</dbReference>
<dbReference type="InterPro" id="IPR036388">
    <property type="entry name" value="WH-like_DNA-bd_sf"/>
</dbReference>